<dbReference type="EMBL" id="JAZIBG010000037">
    <property type="protein sequence ID" value="MEF7616171.1"/>
    <property type="molecule type" value="Genomic_DNA"/>
</dbReference>
<feature type="compositionally biased region" description="Polar residues" evidence="1">
    <location>
        <begin position="60"/>
        <end position="71"/>
    </location>
</feature>
<evidence type="ECO:0000313" key="3">
    <source>
        <dbReference type="Proteomes" id="UP001336250"/>
    </source>
</evidence>
<dbReference type="Proteomes" id="UP001336250">
    <property type="component" value="Unassembled WGS sequence"/>
</dbReference>
<comment type="caution">
    <text evidence="2">The sequence shown here is derived from an EMBL/GenBank/DDBJ whole genome shotgun (WGS) entry which is preliminary data.</text>
</comment>
<gene>
    <name evidence="2" type="ORF">V4F39_19810</name>
</gene>
<reference evidence="2 3" key="1">
    <citation type="submission" date="2024-02" db="EMBL/GenBank/DDBJ databases">
        <title>Genome sequence of Aquincola sp. MAHUQ-54.</title>
        <authorList>
            <person name="Huq M.A."/>
        </authorList>
    </citation>
    <scope>NUCLEOTIDE SEQUENCE [LARGE SCALE GENOMIC DNA]</scope>
    <source>
        <strain evidence="2 3">MAHUQ-54</strain>
    </source>
</reference>
<dbReference type="AlphaFoldDB" id="A0AAW9QAT0"/>
<dbReference type="RefSeq" id="WP_332291614.1">
    <property type="nucleotide sequence ID" value="NZ_JAZIBG010000037.1"/>
</dbReference>
<evidence type="ECO:0000256" key="1">
    <source>
        <dbReference type="SAM" id="MobiDB-lite"/>
    </source>
</evidence>
<evidence type="ECO:0000313" key="2">
    <source>
        <dbReference type="EMBL" id="MEF7616171.1"/>
    </source>
</evidence>
<organism evidence="2 3">
    <name type="scientific">Aquincola agrisoli</name>
    <dbReference type="NCBI Taxonomy" id="3119538"/>
    <lineage>
        <taxon>Bacteria</taxon>
        <taxon>Pseudomonadati</taxon>
        <taxon>Pseudomonadota</taxon>
        <taxon>Betaproteobacteria</taxon>
        <taxon>Burkholderiales</taxon>
        <taxon>Sphaerotilaceae</taxon>
        <taxon>Aquincola</taxon>
    </lineage>
</organism>
<protein>
    <submittedName>
        <fullName evidence="2">DUF3606 domain-containing protein</fullName>
    </submittedName>
</protein>
<dbReference type="InterPro" id="IPR022037">
    <property type="entry name" value="DUF3606"/>
</dbReference>
<keyword evidence="3" id="KW-1185">Reference proteome</keyword>
<name>A0AAW9QAT0_9BURK</name>
<proteinExistence type="predicted"/>
<feature type="region of interest" description="Disordered" evidence="1">
    <location>
        <begin position="43"/>
        <end position="71"/>
    </location>
</feature>
<accession>A0AAW9QAT0</accession>
<dbReference type="Pfam" id="PF12244">
    <property type="entry name" value="DUF3606"/>
    <property type="match status" value="1"/>
</dbReference>
<sequence length="71" mass="7519">MSQAIPAAGDPGTQRIDVQQAQALRDWAKKFDVTPEQIKEAVDAVGDSAPDVEQHLKGSKATSNSEQAASK</sequence>